<dbReference type="Proteomes" id="UP000789901">
    <property type="component" value="Unassembled WGS sequence"/>
</dbReference>
<keyword evidence="2" id="KW-1185">Reference proteome</keyword>
<protein>
    <submittedName>
        <fullName evidence="1">11330_t:CDS:1</fullName>
    </submittedName>
</protein>
<evidence type="ECO:0000313" key="2">
    <source>
        <dbReference type="Proteomes" id="UP000789901"/>
    </source>
</evidence>
<accession>A0ABN7VPC2</accession>
<proteinExistence type="predicted"/>
<name>A0ABN7VPC2_GIGMA</name>
<sequence>LPITEKHLNTQGGLKFWDKKSAKFKYITKKSKEDEEDEWDSDIYNNMDNDDLLQVDEMDELEEMNDNTLALIVPTNNETSSNKSMSKKWSLCQGLQSEQIFNYIKCSLAQFSGLCRVEVVARELFPKLFHQKFNRKKLAYNQKQMLNHALYAESTWQIDQNGNAMHTKTCSGVAEKGNICNEYHYIWFDKNLCNRLSQKMPSSENIKFMPKFYWENSPLKNHFQNRDLHDVWNLLNNDNENQSNPWIILADKAINGAFKDSLVFSGLCQVMSDATEQKAKKKGNQNMKYSDEFTNFLIILESIVQEPSIYFVKFWKEEESNHSGIIYNNTTCSSKD</sequence>
<gene>
    <name evidence="1" type="ORF">GMARGA_LOCUS21187</name>
</gene>
<evidence type="ECO:0000313" key="1">
    <source>
        <dbReference type="EMBL" id="CAG8790698.1"/>
    </source>
</evidence>
<comment type="caution">
    <text evidence="1">The sequence shown here is derived from an EMBL/GenBank/DDBJ whole genome shotgun (WGS) entry which is preliminary data.</text>
</comment>
<reference evidence="1 2" key="1">
    <citation type="submission" date="2021-06" db="EMBL/GenBank/DDBJ databases">
        <authorList>
            <person name="Kallberg Y."/>
            <person name="Tangrot J."/>
            <person name="Rosling A."/>
        </authorList>
    </citation>
    <scope>NUCLEOTIDE SEQUENCE [LARGE SCALE GENOMIC DNA]</scope>
    <source>
        <strain evidence="1 2">120-4 pot B 10/14</strain>
    </source>
</reference>
<dbReference type="EMBL" id="CAJVQB010019310">
    <property type="protein sequence ID" value="CAG8790698.1"/>
    <property type="molecule type" value="Genomic_DNA"/>
</dbReference>
<feature type="non-terminal residue" evidence="1">
    <location>
        <position position="1"/>
    </location>
</feature>
<organism evidence="1 2">
    <name type="scientific">Gigaspora margarita</name>
    <dbReference type="NCBI Taxonomy" id="4874"/>
    <lineage>
        <taxon>Eukaryota</taxon>
        <taxon>Fungi</taxon>
        <taxon>Fungi incertae sedis</taxon>
        <taxon>Mucoromycota</taxon>
        <taxon>Glomeromycotina</taxon>
        <taxon>Glomeromycetes</taxon>
        <taxon>Diversisporales</taxon>
        <taxon>Gigasporaceae</taxon>
        <taxon>Gigaspora</taxon>
    </lineage>
</organism>